<evidence type="ECO:0000256" key="8">
    <source>
        <dbReference type="ARBA" id="ARBA00022840"/>
    </source>
</evidence>
<evidence type="ECO:0000313" key="17">
    <source>
        <dbReference type="Proteomes" id="UP001054889"/>
    </source>
</evidence>
<evidence type="ECO:0000256" key="3">
    <source>
        <dbReference type="ARBA" id="ARBA00010217"/>
    </source>
</evidence>
<keyword evidence="12" id="KW-0325">Glycoprotein</keyword>
<evidence type="ECO:0000256" key="4">
    <source>
        <dbReference type="ARBA" id="ARBA00022475"/>
    </source>
</evidence>
<dbReference type="PROSITE" id="PS00108">
    <property type="entry name" value="PROTEIN_KINASE_ST"/>
    <property type="match status" value="1"/>
</dbReference>
<dbReference type="PROSITE" id="PS50011">
    <property type="entry name" value="PROTEIN_KINASE_DOM"/>
    <property type="match status" value="1"/>
</dbReference>
<dbReference type="GO" id="GO:0005524">
    <property type="term" value="F:ATP binding"/>
    <property type="evidence" value="ECO:0007669"/>
    <property type="project" value="UniProtKB-KW"/>
</dbReference>
<keyword evidence="6" id="KW-0732">Signal</keyword>
<evidence type="ECO:0000256" key="1">
    <source>
        <dbReference type="ARBA" id="ARBA00004251"/>
    </source>
</evidence>
<dbReference type="Gene3D" id="1.10.510.10">
    <property type="entry name" value="Transferase(Phosphotransferase) domain 1"/>
    <property type="match status" value="1"/>
</dbReference>
<dbReference type="FunFam" id="1.10.510.10:FF:000240">
    <property type="entry name" value="Lectin-domain containing receptor kinase A4.3"/>
    <property type="match status" value="1"/>
</dbReference>
<dbReference type="SUPFAM" id="SSF56112">
    <property type="entry name" value="Protein kinase-like (PK-like)"/>
    <property type="match status" value="1"/>
</dbReference>
<evidence type="ECO:0000256" key="10">
    <source>
        <dbReference type="ARBA" id="ARBA00023136"/>
    </source>
</evidence>
<dbReference type="SMART" id="SM00220">
    <property type="entry name" value="S_TKc"/>
    <property type="match status" value="1"/>
</dbReference>
<reference evidence="16" key="2">
    <citation type="submission" date="2021-12" db="EMBL/GenBank/DDBJ databases">
        <title>Resequencing data analysis of finger millet.</title>
        <authorList>
            <person name="Hatakeyama M."/>
            <person name="Aluri S."/>
            <person name="Balachadran M.T."/>
            <person name="Sivarajan S.R."/>
            <person name="Poveda L."/>
            <person name="Shimizu-Inatsugi R."/>
            <person name="Schlapbach R."/>
            <person name="Sreeman S.M."/>
            <person name="Shimizu K.K."/>
        </authorList>
    </citation>
    <scope>NUCLEOTIDE SEQUENCE</scope>
</reference>
<keyword evidence="4" id="KW-1003">Cell membrane</keyword>
<keyword evidence="9 14" id="KW-1133">Transmembrane helix</keyword>
<organism evidence="16 17">
    <name type="scientific">Eleusine coracana subsp. coracana</name>
    <dbReference type="NCBI Taxonomy" id="191504"/>
    <lineage>
        <taxon>Eukaryota</taxon>
        <taxon>Viridiplantae</taxon>
        <taxon>Streptophyta</taxon>
        <taxon>Embryophyta</taxon>
        <taxon>Tracheophyta</taxon>
        <taxon>Spermatophyta</taxon>
        <taxon>Magnoliopsida</taxon>
        <taxon>Liliopsida</taxon>
        <taxon>Poales</taxon>
        <taxon>Poaceae</taxon>
        <taxon>PACMAD clade</taxon>
        <taxon>Chloridoideae</taxon>
        <taxon>Cynodonteae</taxon>
        <taxon>Eleusininae</taxon>
        <taxon>Eleusine</taxon>
    </lineage>
</organism>
<evidence type="ECO:0000256" key="11">
    <source>
        <dbReference type="ARBA" id="ARBA00023170"/>
    </source>
</evidence>
<evidence type="ECO:0000313" key="16">
    <source>
        <dbReference type="EMBL" id="GJM99023.1"/>
    </source>
</evidence>
<dbReference type="EMBL" id="BQKI01000007">
    <property type="protein sequence ID" value="GJM99023.1"/>
    <property type="molecule type" value="Genomic_DNA"/>
</dbReference>
<dbReference type="InterPro" id="IPR000719">
    <property type="entry name" value="Prot_kinase_dom"/>
</dbReference>
<evidence type="ECO:0000256" key="7">
    <source>
        <dbReference type="ARBA" id="ARBA00022741"/>
    </source>
</evidence>
<name>A0AAV5CKM1_ELECO</name>
<dbReference type="PANTHER" id="PTHR27007">
    <property type="match status" value="1"/>
</dbReference>
<dbReference type="GO" id="GO:0004672">
    <property type="term" value="F:protein kinase activity"/>
    <property type="evidence" value="ECO:0007669"/>
    <property type="project" value="InterPro"/>
</dbReference>
<protein>
    <recommendedName>
        <fullName evidence="15">Protein kinase domain-containing protein</fullName>
    </recommendedName>
</protein>
<evidence type="ECO:0000259" key="15">
    <source>
        <dbReference type="PROSITE" id="PS50011"/>
    </source>
</evidence>
<keyword evidence="5 14" id="KW-0812">Transmembrane</keyword>
<dbReference type="InterPro" id="IPR050528">
    <property type="entry name" value="L-type_Lectin-RKs"/>
</dbReference>
<comment type="subcellular location">
    <subcellularLocation>
        <location evidence="1">Cell membrane</location>
        <topology evidence="1">Single-pass type I membrane protein</topology>
    </subcellularLocation>
</comment>
<comment type="similarity">
    <text evidence="3">In the C-terminal section; belongs to the protein kinase superfamily. Ser/Thr protein kinase family.</text>
</comment>
<dbReference type="Pfam" id="PF00069">
    <property type="entry name" value="Pkinase"/>
    <property type="match status" value="1"/>
</dbReference>
<dbReference type="InterPro" id="IPR011009">
    <property type="entry name" value="Kinase-like_dom_sf"/>
</dbReference>
<comment type="caution">
    <text evidence="16">The sequence shown here is derived from an EMBL/GenBank/DDBJ whole genome shotgun (WGS) entry which is preliminary data.</text>
</comment>
<dbReference type="AlphaFoldDB" id="A0AAV5CKM1"/>
<feature type="domain" description="Protein kinase" evidence="15">
    <location>
        <begin position="129"/>
        <end position="327"/>
    </location>
</feature>
<gene>
    <name evidence="16" type="primary">ga16082</name>
    <name evidence="16" type="ORF">PR202_ga16082</name>
</gene>
<dbReference type="GO" id="GO:0005886">
    <property type="term" value="C:plasma membrane"/>
    <property type="evidence" value="ECO:0007669"/>
    <property type="project" value="UniProtKB-SubCell"/>
</dbReference>
<keyword evidence="17" id="KW-1185">Reference proteome</keyword>
<keyword evidence="11" id="KW-0675">Receptor</keyword>
<proteinExistence type="inferred from homology"/>
<evidence type="ECO:0000256" key="2">
    <source>
        <dbReference type="ARBA" id="ARBA00008536"/>
    </source>
</evidence>
<dbReference type="Gene3D" id="3.30.200.20">
    <property type="entry name" value="Phosphorylase Kinase, domain 1"/>
    <property type="match status" value="1"/>
</dbReference>
<dbReference type="Proteomes" id="UP001054889">
    <property type="component" value="Unassembled WGS sequence"/>
</dbReference>
<reference evidence="16" key="1">
    <citation type="journal article" date="2018" name="DNA Res.">
        <title>Multiple hybrid de novo genome assembly of finger millet, an orphan allotetraploid crop.</title>
        <authorList>
            <person name="Hatakeyama M."/>
            <person name="Aluri S."/>
            <person name="Balachadran M.T."/>
            <person name="Sivarajan S.R."/>
            <person name="Patrignani A."/>
            <person name="Gruter S."/>
            <person name="Poveda L."/>
            <person name="Shimizu-Inatsugi R."/>
            <person name="Baeten J."/>
            <person name="Francoijs K.J."/>
            <person name="Nataraja K.N."/>
            <person name="Reddy Y.A.N."/>
            <person name="Phadnis S."/>
            <person name="Ravikumar R.L."/>
            <person name="Schlapbach R."/>
            <person name="Sreeman S.M."/>
            <person name="Shimizu K.K."/>
        </authorList>
    </citation>
    <scope>NUCLEOTIDE SEQUENCE</scope>
</reference>
<comment type="similarity">
    <text evidence="2">In the N-terminal section; belongs to the leguminous lectin family.</text>
</comment>
<accession>A0AAV5CKM1</accession>
<evidence type="ECO:0000256" key="5">
    <source>
        <dbReference type="ARBA" id="ARBA00022692"/>
    </source>
</evidence>
<dbReference type="InterPro" id="IPR008271">
    <property type="entry name" value="Ser/Thr_kinase_AS"/>
</dbReference>
<feature type="region of interest" description="Disordered" evidence="13">
    <location>
        <begin position="79"/>
        <end position="115"/>
    </location>
</feature>
<evidence type="ECO:0000256" key="9">
    <source>
        <dbReference type="ARBA" id="ARBA00022989"/>
    </source>
</evidence>
<evidence type="ECO:0000256" key="12">
    <source>
        <dbReference type="ARBA" id="ARBA00023180"/>
    </source>
</evidence>
<evidence type="ECO:0000256" key="13">
    <source>
        <dbReference type="SAM" id="MobiDB-lite"/>
    </source>
</evidence>
<keyword evidence="8" id="KW-0067">ATP-binding</keyword>
<evidence type="ECO:0000256" key="14">
    <source>
        <dbReference type="SAM" id="Phobius"/>
    </source>
</evidence>
<dbReference type="GO" id="GO:0002229">
    <property type="term" value="P:defense response to oomycetes"/>
    <property type="evidence" value="ECO:0007669"/>
    <property type="project" value="UniProtKB-ARBA"/>
</dbReference>
<sequence length="327" mass="35658">MDGWAARRARLLVTAAPRTRSRRLAGVRRTGARLPKQESRVDCSGVAVVVVAGTALVVLLCAVAGTVLLLRCGHKRNRREGRESTGGIAVDPEDYDKDMPDSSPPELVRRAAGPRPSSYGKLAAAAGNFAESRRIGRGGCGAVYRGYLADQDRRHMVVKVLSAGSYGGEQAGRREFDAEICVMRQLRHRNAVRLVGCWRLEAALDKSLHDPEKKLLTWPERYRVALGLGSAILYLHTECEQRVVHGDIKPANIMLDASRKNAKLGDLGLARLVDHGDEPQTTQMVAGTVGYVDPEFINDQKRCAESDVYSLGVVLLEIASGERPAKK</sequence>
<keyword evidence="7" id="KW-0547">Nucleotide-binding</keyword>
<feature type="transmembrane region" description="Helical" evidence="14">
    <location>
        <begin position="46"/>
        <end position="70"/>
    </location>
</feature>
<evidence type="ECO:0000256" key="6">
    <source>
        <dbReference type="ARBA" id="ARBA00022729"/>
    </source>
</evidence>
<keyword evidence="10 14" id="KW-0472">Membrane</keyword>